<name>I0R6H3_9FIRM</name>
<keyword evidence="3" id="KW-1185">Reference proteome</keyword>
<feature type="region of interest" description="Disordered" evidence="1">
    <location>
        <begin position="1"/>
        <end position="26"/>
    </location>
</feature>
<dbReference type="EMBL" id="AJGH01000089">
    <property type="protein sequence ID" value="EIC95281.1"/>
    <property type="molecule type" value="Genomic_DNA"/>
</dbReference>
<evidence type="ECO:0000256" key="1">
    <source>
        <dbReference type="SAM" id="MobiDB-lite"/>
    </source>
</evidence>
<proteinExistence type="predicted"/>
<evidence type="ECO:0000313" key="2">
    <source>
        <dbReference type="EMBL" id="EIC95281.1"/>
    </source>
</evidence>
<dbReference type="Proteomes" id="UP000005039">
    <property type="component" value="Unassembled WGS sequence"/>
</dbReference>
<accession>I0R6H3</accession>
<comment type="caution">
    <text evidence="2">The sequence shown here is derived from an EMBL/GenBank/DDBJ whole genome shotgun (WGS) entry which is preliminary data.</text>
</comment>
<evidence type="ECO:0000313" key="3">
    <source>
        <dbReference type="Proteomes" id="UP000005039"/>
    </source>
</evidence>
<sequence length="52" mass="5964">MDPDAEGKFTTGTVEDRKDNDDKLSQGRESSFQWIFFGISSMQVRMQETETS</sequence>
<reference evidence="2 3" key="1">
    <citation type="submission" date="2012-03" db="EMBL/GenBank/DDBJ databases">
        <authorList>
            <person name="Durkin A.S."/>
            <person name="McCorrison J."/>
            <person name="Torralba M."/>
            <person name="Gillis M."/>
            <person name="Methe B."/>
            <person name="Sutton G."/>
            <person name="Nelson K.E."/>
        </authorList>
    </citation>
    <scope>NUCLEOTIDE SEQUENCE [LARGE SCALE GENOMIC DNA]</scope>
    <source>
        <strain evidence="2 3">F0468</strain>
    </source>
</reference>
<dbReference type="AlphaFoldDB" id="I0R6H3"/>
<feature type="compositionally biased region" description="Basic and acidic residues" evidence="1">
    <location>
        <begin position="14"/>
        <end position="26"/>
    </location>
</feature>
<feature type="non-terminal residue" evidence="2">
    <location>
        <position position="52"/>
    </location>
</feature>
<protein>
    <submittedName>
        <fullName evidence="2">Uncharacterized protein</fullName>
    </submittedName>
</protein>
<gene>
    <name evidence="2" type="ORF">HMPREF9970_1336</name>
</gene>
<organism evidence="2 3">
    <name type="scientific">Lachnoanaerobaculum saburreum F0468</name>
    <dbReference type="NCBI Taxonomy" id="1095750"/>
    <lineage>
        <taxon>Bacteria</taxon>
        <taxon>Bacillati</taxon>
        <taxon>Bacillota</taxon>
        <taxon>Clostridia</taxon>
        <taxon>Lachnospirales</taxon>
        <taxon>Lachnospiraceae</taxon>
        <taxon>Lachnoanaerobaculum</taxon>
    </lineage>
</organism>